<evidence type="ECO:0000256" key="1">
    <source>
        <dbReference type="ARBA" id="ARBA00004496"/>
    </source>
</evidence>
<dbReference type="Proteomes" id="UP000054632">
    <property type="component" value="Unassembled WGS sequence"/>
</dbReference>
<protein>
    <submittedName>
        <fullName evidence="9">26S protease regulatory subunit 6A</fullName>
    </submittedName>
</protein>
<evidence type="ECO:0000256" key="4">
    <source>
        <dbReference type="ARBA" id="ARBA00022741"/>
    </source>
</evidence>
<proteinExistence type="inferred from homology"/>
<dbReference type="PANTHER" id="PTHR23073">
    <property type="entry name" value="26S PROTEASOME REGULATORY SUBUNIT"/>
    <property type="match status" value="1"/>
</dbReference>
<reference evidence="9 10" key="1">
    <citation type="submission" date="2015-01" db="EMBL/GenBank/DDBJ databases">
        <title>Evolution of Trichinella species and genotypes.</title>
        <authorList>
            <person name="Korhonen P.K."/>
            <person name="Edoardo P."/>
            <person name="Giuseppe L.R."/>
            <person name="Gasser R.B."/>
        </authorList>
    </citation>
    <scope>NUCLEOTIDE SEQUENCE [LARGE SCALE GENOMIC DNA]</scope>
    <source>
        <strain evidence="9">ISS13</strain>
    </source>
</reference>
<dbReference type="SMART" id="SM00382">
    <property type="entry name" value="AAA"/>
    <property type="match status" value="1"/>
</dbReference>
<evidence type="ECO:0000259" key="8">
    <source>
        <dbReference type="SMART" id="SM00382"/>
    </source>
</evidence>
<keyword evidence="9" id="KW-0378">Hydrolase</keyword>
<keyword evidence="6" id="KW-0647">Proteasome</keyword>
<dbReference type="EMBL" id="JYDR01000027">
    <property type="protein sequence ID" value="KRY74266.1"/>
    <property type="molecule type" value="Genomic_DNA"/>
</dbReference>
<dbReference type="Pfam" id="PF00004">
    <property type="entry name" value="AAA"/>
    <property type="match status" value="1"/>
</dbReference>
<dbReference type="GO" id="GO:0005524">
    <property type="term" value="F:ATP binding"/>
    <property type="evidence" value="ECO:0007669"/>
    <property type="project" value="UniProtKB-KW"/>
</dbReference>
<feature type="domain" description="AAA+ ATPase" evidence="8">
    <location>
        <begin position="179"/>
        <end position="318"/>
    </location>
</feature>
<dbReference type="GO" id="GO:0016887">
    <property type="term" value="F:ATP hydrolysis activity"/>
    <property type="evidence" value="ECO:0007669"/>
    <property type="project" value="InterPro"/>
</dbReference>
<dbReference type="InterPro" id="IPR003959">
    <property type="entry name" value="ATPase_AAA_core"/>
</dbReference>
<dbReference type="Gene3D" id="3.40.50.300">
    <property type="entry name" value="P-loop containing nucleotide triphosphate hydrolases"/>
    <property type="match status" value="1"/>
</dbReference>
<dbReference type="AlphaFoldDB" id="A0A0V1EKL6"/>
<keyword evidence="3" id="KW-0963">Cytoplasm</keyword>
<keyword evidence="9" id="KW-0645">Protease</keyword>
<evidence type="ECO:0000256" key="5">
    <source>
        <dbReference type="ARBA" id="ARBA00022840"/>
    </source>
</evidence>
<dbReference type="InterPro" id="IPR005312">
    <property type="entry name" value="DUF1759"/>
</dbReference>
<dbReference type="InterPro" id="IPR003960">
    <property type="entry name" value="ATPase_AAA_CS"/>
</dbReference>
<dbReference type="FunFam" id="3.40.50.300:FF:000033">
    <property type="entry name" value="26S protease regulatory subunit 6B"/>
    <property type="match status" value="1"/>
</dbReference>
<comment type="caution">
    <text evidence="9">The sequence shown here is derived from an EMBL/GenBank/DDBJ whole genome shotgun (WGS) entry which is preliminary data.</text>
</comment>
<comment type="similarity">
    <text evidence="2 7">Belongs to the AAA ATPase family.</text>
</comment>
<gene>
    <name evidence="9" type="primary">Psmc3</name>
    <name evidence="9" type="ORF">T4A_2641</name>
</gene>
<dbReference type="InterPro" id="IPR012340">
    <property type="entry name" value="NA-bd_OB-fold"/>
</dbReference>
<keyword evidence="5 7" id="KW-0067">ATP-binding</keyword>
<dbReference type="InterPro" id="IPR027417">
    <property type="entry name" value="P-loop_NTPase"/>
</dbReference>
<accession>A0A0V1EKL6</accession>
<keyword evidence="4 7" id="KW-0547">Nucleotide-binding</keyword>
<dbReference type="GO" id="GO:0006508">
    <property type="term" value="P:proteolysis"/>
    <property type="evidence" value="ECO:0007669"/>
    <property type="project" value="UniProtKB-KW"/>
</dbReference>
<comment type="subcellular location">
    <subcellularLocation>
        <location evidence="1">Cytoplasm</location>
    </subcellularLocation>
</comment>
<dbReference type="PROSITE" id="PS00674">
    <property type="entry name" value="AAA"/>
    <property type="match status" value="1"/>
</dbReference>
<name>A0A0V1EKL6_TRIPS</name>
<dbReference type="InterPro" id="IPR050221">
    <property type="entry name" value="26S_Proteasome_ATPase"/>
</dbReference>
<dbReference type="Gene3D" id="2.40.50.140">
    <property type="entry name" value="Nucleic acid-binding proteins"/>
    <property type="match status" value="1"/>
</dbReference>
<evidence type="ECO:0000256" key="3">
    <source>
        <dbReference type="ARBA" id="ARBA00022490"/>
    </source>
</evidence>
<evidence type="ECO:0000256" key="7">
    <source>
        <dbReference type="RuleBase" id="RU003651"/>
    </source>
</evidence>
<dbReference type="InterPro" id="IPR003593">
    <property type="entry name" value="AAA+_ATPase"/>
</dbReference>
<dbReference type="Gene3D" id="1.10.8.60">
    <property type="match status" value="1"/>
</dbReference>
<dbReference type="Pfam" id="PF17862">
    <property type="entry name" value="AAA_lid_3"/>
    <property type="match status" value="1"/>
</dbReference>
<evidence type="ECO:0000256" key="6">
    <source>
        <dbReference type="ARBA" id="ARBA00022942"/>
    </source>
</evidence>
<organism evidence="9 10">
    <name type="scientific">Trichinella pseudospiralis</name>
    <name type="common">Parasitic roundworm</name>
    <dbReference type="NCBI Taxonomy" id="6337"/>
    <lineage>
        <taxon>Eukaryota</taxon>
        <taxon>Metazoa</taxon>
        <taxon>Ecdysozoa</taxon>
        <taxon>Nematoda</taxon>
        <taxon>Enoplea</taxon>
        <taxon>Dorylaimia</taxon>
        <taxon>Trichinellida</taxon>
        <taxon>Trichinellidae</taxon>
        <taxon>Trichinella</taxon>
    </lineage>
</organism>
<dbReference type="FunFam" id="1.10.8.60:FF:000009">
    <property type="entry name" value="26S protease regulatory subunit 6A"/>
    <property type="match status" value="1"/>
</dbReference>
<dbReference type="GO" id="GO:0008233">
    <property type="term" value="F:peptidase activity"/>
    <property type="evidence" value="ECO:0007669"/>
    <property type="project" value="UniProtKB-KW"/>
</dbReference>
<sequence>MRRIVHPLLTFRDIPCCFQAIVQDYKASGASFVSELQKYKRLPYIVCTISEILKVKDVVGAKNITNTYQVDAAGNENNDELIVVKAMSRLTYMLPNSGLIKPGILKVGDLVAMSRDGLKLVELLPSEYDPRVKVMELINQPNQQFCDIGGLDDQIQEMIEAVVYPITHKEYFEAFRVDPPKGVLMYGPPGTGKTLLARALASNGKCTFLKLSGTALLQRYVGEGAKMVREAFRLAKEKAPTVLFIDEIDAIGSKRHNSDYGSDHEVHRTMLELLTQMDGFKVNENIRVIAATNRPDVLDPALTRSGRFDRKVELPLPNEKARIQIMQIYAQKMNVSRNVNFEELARCTDDFNGAQCKAVVTEAGMIALRENKVQITHEHFLAAILERDDEVKLDSRGEEVGCEKIEIEDNAPGPQSQAEEAVVIQGQLSLVEKLFQETDAIHSAYEEALEAEEQQASMIKWSEYRLDILRSQARAHEGLADRAVSHESKITDVESNVQLPRLELPKFDGDVTRFHEFWGQFEMSATKLAYLRGCLTGAGLSASNQDYELALRRLKERFDQPMVAIREQILRLVNLFMTKNKLSTICDEFHKKVCAMTTLGKDPQTNNLSVAEVMIALCQEQLPGAV</sequence>
<dbReference type="SUPFAM" id="SSF52540">
    <property type="entry name" value="P-loop containing nucleoside triphosphate hydrolases"/>
    <property type="match status" value="1"/>
</dbReference>
<dbReference type="InterPro" id="IPR041569">
    <property type="entry name" value="AAA_lid_3"/>
</dbReference>
<dbReference type="Pfam" id="PF03564">
    <property type="entry name" value="DUF1759"/>
    <property type="match status" value="1"/>
</dbReference>
<evidence type="ECO:0000313" key="9">
    <source>
        <dbReference type="EMBL" id="KRY74266.1"/>
    </source>
</evidence>
<evidence type="ECO:0000256" key="2">
    <source>
        <dbReference type="ARBA" id="ARBA00006914"/>
    </source>
</evidence>
<dbReference type="GO" id="GO:0005737">
    <property type="term" value="C:cytoplasm"/>
    <property type="evidence" value="ECO:0007669"/>
    <property type="project" value="UniProtKB-SubCell"/>
</dbReference>
<dbReference type="GO" id="GO:0000502">
    <property type="term" value="C:proteasome complex"/>
    <property type="evidence" value="ECO:0007669"/>
    <property type="project" value="UniProtKB-KW"/>
</dbReference>
<evidence type="ECO:0000313" key="10">
    <source>
        <dbReference type="Proteomes" id="UP000054632"/>
    </source>
</evidence>